<dbReference type="Proteomes" id="UP000190395">
    <property type="component" value="Unassembled WGS sequence"/>
</dbReference>
<gene>
    <name evidence="2" type="ORF">SAMN02745152_00485</name>
</gene>
<sequence>MNRKNPVLKTHSAFSEQFDFLKKILFTFVTIFLLGVLNSCKTSIDDVVDNYNTNFTSTDSPSEKKSGIAPGEPGFNEKNMLSPKYFLRCDGTLSLYAPPRCASYQWKITKVEEVTTTGQMGTVVKTTIEKNIICNLANGSSMATRAFSLYVPSSGLKTGTYKLALTVTDKEGNSYTDDCIVIIYFMN</sequence>
<dbReference type="OrthoDB" id="9906882at2"/>
<evidence type="ECO:0000313" key="3">
    <source>
        <dbReference type="Proteomes" id="UP000190395"/>
    </source>
</evidence>
<proteinExistence type="predicted"/>
<reference evidence="2 3" key="1">
    <citation type="submission" date="2017-02" db="EMBL/GenBank/DDBJ databases">
        <authorList>
            <person name="Peterson S.W."/>
        </authorList>
    </citation>
    <scope>NUCLEOTIDE SEQUENCE [LARGE SCALE GENOMIC DNA]</scope>
    <source>
        <strain evidence="2 3">ATCC BAA-909</strain>
    </source>
</reference>
<keyword evidence="3" id="KW-1185">Reference proteome</keyword>
<evidence type="ECO:0000313" key="2">
    <source>
        <dbReference type="EMBL" id="SJZ52740.1"/>
    </source>
</evidence>
<dbReference type="EMBL" id="FUXC01000002">
    <property type="protein sequence ID" value="SJZ52740.1"/>
    <property type="molecule type" value="Genomic_DNA"/>
</dbReference>
<evidence type="ECO:0000256" key="1">
    <source>
        <dbReference type="SAM" id="MobiDB-lite"/>
    </source>
</evidence>
<dbReference type="Gene3D" id="2.60.40.10">
    <property type="entry name" value="Immunoglobulins"/>
    <property type="match status" value="1"/>
</dbReference>
<dbReference type="STRING" id="225004.SAMN02745152_00485"/>
<dbReference type="RefSeq" id="WP_078930241.1">
    <property type="nucleotide sequence ID" value="NZ_FUXC01000002.1"/>
</dbReference>
<dbReference type="InterPro" id="IPR013783">
    <property type="entry name" value="Ig-like_fold"/>
</dbReference>
<protein>
    <recommendedName>
        <fullName evidence="4">Ig-like domain-containing protein</fullName>
    </recommendedName>
</protein>
<organism evidence="2 3">
    <name type="scientific">Treponema berlinense</name>
    <dbReference type="NCBI Taxonomy" id="225004"/>
    <lineage>
        <taxon>Bacteria</taxon>
        <taxon>Pseudomonadati</taxon>
        <taxon>Spirochaetota</taxon>
        <taxon>Spirochaetia</taxon>
        <taxon>Spirochaetales</taxon>
        <taxon>Treponemataceae</taxon>
        <taxon>Treponema</taxon>
    </lineage>
</organism>
<dbReference type="AlphaFoldDB" id="A0A1T4LDK5"/>
<accession>A0A1T4LDK5</accession>
<evidence type="ECO:0008006" key="4">
    <source>
        <dbReference type="Google" id="ProtNLM"/>
    </source>
</evidence>
<dbReference type="GeneID" id="303366755"/>
<name>A0A1T4LDK5_9SPIR</name>
<feature type="region of interest" description="Disordered" evidence="1">
    <location>
        <begin position="56"/>
        <end position="75"/>
    </location>
</feature>